<dbReference type="EMBL" id="BARV01032983">
    <property type="protein sequence ID" value="GAI40180.1"/>
    <property type="molecule type" value="Genomic_DNA"/>
</dbReference>
<dbReference type="InterPro" id="IPR035929">
    <property type="entry name" value="CoaB-like_sf"/>
</dbReference>
<reference evidence="2" key="1">
    <citation type="journal article" date="2014" name="Front. Microbiol.">
        <title>High frequency of phylogenetically diverse reductive dehalogenase-homologous genes in deep subseafloor sedimentary metagenomes.</title>
        <authorList>
            <person name="Kawai M."/>
            <person name="Futagami T."/>
            <person name="Toyoda A."/>
            <person name="Takaki Y."/>
            <person name="Nishi S."/>
            <person name="Hori S."/>
            <person name="Arai W."/>
            <person name="Tsubouchi T."/>
            <person name="Morono Y."/>
            <person name="Uchiyama I."/>
            <person name="Ito T."/>
            <person name="Fujiyama A."/>
            <person name="Inagaki F."/>
            <person name="Takami H."/>
        </authorList>
    </citation>
    <scope>NUCLEOTIDE SEQUENCE</scope>
    <source>
        <strain evidence="2">Expedition CK06-06</strain>
    </source>
</reference>
<dbReference type="AlphaFoldDB" id="X1PM92"/>
<proteinExistence type="predicted"/>
<dbReference type="GO" id="GO:0003824">
    <property type="term" value="F:catalytic activity"/>
    <property type="evidence" value="ECO:0007669"/>
    <property type="project" value="UniProtKB-ARBA"/>
</dbReference>
<dbReference type="InterPro" id="IPR007085">
    <property type="entry name" value="DNA/pantothenate-metab_flavo_C"/>
</dbReference>
<dbReference type="Pfam" id="PF04127">
    <property type="entry name" value="DFP"/>
    <property type="match status" value="1"/>
</dbReference>
<evidence type="ECO:0000313" key="2">
    <source>
        <dbReference type="EMBL" id="GAI40180.1"/>
    </source>
</evidence>
<feature type="non-terminal residue" evidence="2">
    <location>
        <position position="1"/>
    </location>
</feature>
<organism evidence="2">
    <name type="scientific">marine sediment metagenome</name>
    <dbReference type="NCBI Taxonomy" id="412755"/>
    <lineage>
        <taxon>unclassified sequences</taxon>
        <taxon>metagenomes</taxon>
        <taxon>ecological metagenomes</taxon>
    </lineage>
</organism>
<dbReference type="SUPFAM" id="SSF102645">
    <property type="entry name" value="CoaB-like"/>
    <property type="match status" value="1"/>
</dbReference>
<accession>X1PM92</accession>
<name>X1PM92_9ZZZZ</name>
<feature type="domain" description="DNA/pantothenate metabolism flavoprotein C-terminal" evidence="1">
    <location>
        <begin position="2"/>
        <end position="170"/>
    </location>
</feature>
<comment type="caution">
    <text evidence="2">The sequence shown here is derived from an EMBL/GenBank/DDBJ whole genome shotgun (WGS) entry which is preliminary data.</text>
</comment>
<evidence type="ECO:0000259" key="1">
    <source>
        <dbReference type="Pfam" id="PF04127"/>
    </source>
</evidence>
<dbReference type="GO" id="GO:0015937">
    <property type="term" value="P:coenzyme A biosynthetic process"/>
    <property type="evidence" value="ECO:0007669"/>
    <property type="project" value="UniProtKB-ARBA"/>
</dbReference>
<protein>
    <recommendedName>
        <fullName evidence="1">DNA/pantothenate metabolism flavoprotein C-terminal domain-containing protein</fullName>
    </recommendedName>
</protein>
<sequence length="181" mass="20122">SRGAKVKLISAPTLLPQPKGIEVINVITACQMKDRVMENFALNDILIMASAVGDFRPGKLEKRKRRKAKGKWNIQLIPNSDILLEVSKIKRDKTIVGFSIETENQISKAKEKLKKKNLDLIVANDIKEKDSGFCSDTNKATFIDRNGNVEKLPLLSKRELADKILDKIKSLPACPANGKGK</sequence>
<gene>
    <name evidence="2" type="ORF">S06H3_51915</name>
</gene>
<dbReference type="Gene3D" id="3.40.50.10300">
    <property type="entry name" value="CoaB-like"/>
    <property type="match status" value="1"/>
</dbReference>